<feature type="domain" description="Thioredoxin" evidence="1">
    <location>
        <begin position="6"/>
        <end position="101"/>
    </location>
</feature>
<dbReference type="CDD" id="cd02947">
    <property type="entry name" value="TRX_family"/>
    <property type="match status" value="1"/>
</dbReference>
<dbReference type="AlphaFoldDB" id="A0A6C0KKG1"/>
<dbReference type="Gene3D" id="3.40.30.10">
    <property type="entry name" value="Glutaredoxin"/>
    <property type="match status" value="1"/>
</dbReference>
<dbReference type="SUPFAM" id="SSF52833">
    <property type="entry name" value="Thioredoxin-like"/>
    <property type="match status" value="1"/>
</dbReference>
<protein>
    <recommendedName>
        <fullName evidence="1">Thioredoxin domain-containing protein</fullName>
    </recommendedName>
</protein>
<organism evidence="2">
    <name type="scientific">viral metagenome</name>
    <dbReference type="NCBI Taxonomy" id="1070528"/>
    <lineage>
        <taxon>unclassified sequences</taxon>
        <taxon>metagenomes</taxon>
        <taxon>organismal metagenomes</taxon>
    </lineage>
</organism>
<reference evidence="2" key="1">
    <citation type="journal article" date="2020" name="Nature">
        <title>Giant virus diversity and host interactions through global metagenomics.</title>
        <authorList>
            <person name="Schulz F."/>
            <person name="Roux S."/>
            <person name="Paez-Espino D."/>
            <person name="Jungbluth S."/>
            <person name="Walsh D.A."/>
            <person name="Denef V.J."/>
            <person name="McMahon K.D."/>
            <person name="Konstantinidis K.T."/>
            <person name="Eloe-Fadrosh E.A."/>
            <person name="Kyrpides N.C."/>
            <person name="Woyke T."/>
        </authorList>
    </citation>
    <scope>NUCLEOTIDE SEQUENCE</scope>
    <source>
        <strain evidence="2">GVMAG-S-3300013006-138</strain>
    </source>
</reference>
<dbReference type="Pfam" id="PF00085">
    <property type="entry name" value="Thioredoxin"/>
    <property type="match status" value="1"/>
</dbReference>
<dbReference type="EMBL" id="MN740935">
    <property type="protein sequence ID" value="QHU18502.1"/>
    <property type="molecule type" value="Genomic_DNA"/>
</dbReference>
<evidence type="ECO:0000259" key="1">
    <source>
        <dbReference type="Pfam" id="PF00085"/>
    </source>
</evidence>
<dbReference type="PROSITE" id="PS00194">
    <property type="entry name" value="THIOREDOXIN_1"/>
    <property type="match status" value="1"/>
</dbReference>
<name>A0A6C0KKG1_9ZZZZ</name>
<dbReference type="InterPro" id="IPR036249">
    <property type="entry name" value="Thioredoxin-like_sf"/>
</dbReference>
<sequence length="109" mass="12767">MIPLDTHEEFEKLYENNNLIAPVLIYFTADWCGACKRIDWDFIEDEFASLTIYRCNIDKNKYTPGFCQVRTIPNFMMVRPGHKQLEGPFQSSDTAKIATWIQTQLRKGK</sequence>
<accession>A0A6C0KKG1</accession>
<proteinExistence type="predicted"/>
<dbReference type="InterPro" id="IPR013766">
    <property type="entry name" value="Thioredoxin_domain"/>
</dbReference>
<evidence type="ECO:0000313" key="2">
    <source>
        <dbReference type="EMBL" id="QHU18502.1"/>
    </source>
</evidence>
<dbReference type="InterPro" id="IPR017937">
    <property type="entry name" value="Thioredoxin_CS"/>
</dbReference>